<dbReference type="OrthoDB" id="288987at2759"/>
<dbReference type="Proteomes" id="UP000800035">
    <property type="component" value="Unassembled WGS sequence"/>
</dbReference>
<feature type="region of interest" description="Disordered" evidence="2">
    <location>
        <begin position="170"/>
        <end position="211"/>
    </location>
</feature>
<organism evidence="4 5">
    <name type="scientific">Byssothecium circinans</name>
    <dbReference type="NCBI Taxonomy" id="147558"/>
    <lineage>
        <taxon>Eukaryota</taxon>
        <taxon>Fungi</taxon>
        <taxon>Dikarya</taxon>
        <taxon>Ascomycota</taxon>
        <taxon>Pezizomycotina</taxon>
        <taxon>Dothideomycetes</taxon>
        <taxon>Pleosporomycetidae</taxon>
        <taxon>Pleosporales</taxon>
        <taxon>Massarineae</taxon>
        <taxon>Massarinaceae</taxon>
        <taxon>Byssothecium</taxon>
    </lineage>
</organism>
<dbReference type="GO" id="GO:0016787">
    <property type="term" value="F:hydrolase activity"/>
    <property type="evidence" value="ECO:0007669"/>
    <property type="project" value="UniProtKB-KW"/>
</dbReference>
<feature type="compositionally biased region" description="Low complexity" evidence="2">
    <location>
        <begin position="898"/>
        <end position="908"/>
    </location>
</feature>
<feature type="compositionally biased region" description="Low complexity" evidence="2">
    <location>
        <begin position="834"/>
        <end position="844"/>
    </location>
</feature>
<feature type="compositionally biased region" description="Polar residues" evidence="2">
    <location>
        <begin position="925"/>
        <end position="934"/>
    </location>
</feature>
<dbReference type="InterPro" id="IPR012462">
    <property type="entry name" value="UFSP1/2_DUB_cat"/>
</dbReference>
<feature type="region of interest" description="Disordered" evidence="2">
    <location>
        <begin position="898"/>
        <end position="934"/>
    </location>
</feature>
<feature type="domain" description="UFSP1/2/DUB catalytic" evidence="3">
    <location>
        <begin position="308"/>
        <end position="528"/>
    </location>
</feature>
<evidence type="ECO:0000256" key="1">
    <source>
        <dbReference type="ARBA" id="ARBA00022801"/>
    </source>
</evidence>
<gene>
    <name evidence="4" type="ORF">CC80DRAFT_527444</name>
</gene>
<evidence type="ECO:0000313" key="4">
    <source>
        <dbReference type="EMBL" id="KAF1953161.1"/>
    </source>
</evidence>
<name>A0A6A5TKI0_9PLEO</name>
<sequence>MLSHDSHDAFQQEQAIEVTLSLHVHACGSHELATATHHSLCNNVSLHASRVAANKKTMTPSASKYTDAETLECPMCNFTVSSKDDYVLQLHFEQVHTADSPFIIQDDPATLPASLPDHVLNGEGVPESVADAAEDDNTVLCPEPDCCELVPLEDFNDHLDYHAAETLSFDETTGEYHSKQPTSNMPTRPGRADGGKKLKKQSRRDGVADSQKSVLARSILSFNRFTRGTKVNPPANSCRLGRAELGPYAWETRMPRWLHEQLAAGPKITTVNRIGRDGRLIKQEQVQNETPGLIPILAQLSALDRGVKEAYYCHPSTLHIGKTPKEGAFCGYRNIQMLVSYIQGAKAQGCEDFPGRTPGVLKLQDFIERAWDKGINDIGRSQTGGIRDTRKYIGTPEAQAFFLSSQIDCAVEQFCDAPDGSIEAHETLLQAAEAYFAQAAVSDGSRVYKTLLPPIYLQKPGHSLTIIGFERRRDGTANLVIFDPSYSTSPAMHRLLGRKNIKTYRPEVIWAYRRTAKDLRKHATFEILRLTAHPPLFPAWDVLRQFPDCRYLYVFFRCRTLGFDVYPEDHFLRSFPWQQYGGLWMLDDSRFARSDPINPLAAQALRRITGEGASTGLSSNGSAASSLSGNSFHHISSGSSHKHYHELYYDLPSPTQNFGSSGPTHQDSCMPSYDGSAMMATGLSFGPDGIRNAPALDMTGMHSVLPAMQQISSLEQAKLSLLTDVGRRYPGYPTPLSPTLNAKELFPSPAVEGEAGFLTSRPSSPAITVSSRMSNEMCGPSRRYMSLGYDHYAATVGLSSTTGNTTSYESAATSAWNGMAFVPEAKLGGTHLRSSPPSVSSQSPTSPPRAPSPRTAMLKNMVSKQAFQNLSHQPDASMASFTSPSAWPTFIPSAGTMTPNIINPTIPSNHPPTPPISPPPPCYPQLSSTSSPTKPHISINTNIPTQLPQSLPISNGVETYVTSPISPQGTMLSYTSNRPAVSGLLAVRPLSEAQVAEYRFWRPCGRGKCAFGCGGVSEGEWAAARRLFRSVEEVGEDYDEMVWEGGSAGGGEEAEAEREREVEVKVNGNGDGFGKKWGLINLEGRERDGVCEI</sequence>
<dbReference type="EMBL" id="ML977005">
    <property type="protein sequence ID" value="KAF1953161.1"/>
    <property type="molecule type" value="Genomic_DNA"/>
</dbReference>
<proteinExistence type="predicted"/>
<evidence type="ECO:0000256" key="2">
    <source>
        <dbReference type="SAM" id="MobiDB-lite"/>
    </source>
</evidence>
<evidence type="ECO:0000313" key="5">
    <source>
        <dbReference type="Proteomes" id="UP000800035"/>
    </source>
</evidence>
<keyword evidence="5" id="KW-1185">Reference proteome</keyword>
<dbReference type="AlphaFoldDB" id="A0A6A5TKI0"/>
<feature type="region of interest" description="Disordered" evidence="2">
    <location>
        <begin position="828"/>
        <end position="855"/>
    </location>
</feature>
<keyword evidence="1" id="KW-0378">Hydrolase</keyword>
<feature type="compositionally biased region" description="Pro residues" evidence="2">
    <location>
        <begin position="909"/>
        <end position="923"/>
    </location>
</feature>
<dbReference type="Pfam" id="PF07910">
    <property type="entry name" value="Peptidase_C78"/>
    <property type="match status" value="1"/>
</dbReference>
<reference evidence="4" key="1">
    <citation type="journal article" date="2020" name="Stud. Mycol.">
        <title>101 Dothideomycetes genomes: a test case for predicting lifestyles and emergence of pathogens.</title>
        <authorList>
            <person name="Haridas S."/>
            <person name="Albert R."/>
            <person name="Binder M."/>
            <person name="Bloem J."/>
            <person name="Labutti K."/>
            <person name="Salamov A."/>
            <person name="Andreopoulos B."/>
            <person name="Baker S."/>
            <person name="Barry K."/>
            <person name="Bills G."/>
            <person name="Bluhm B."/>
            <person name="Cannon C."/>
            <person name="Castanera R."/>
            <person name="Culley D."/>
            <person name="Daum C."/>
            <person name="Ezra D."/>
            <person name="Gonzalez J."/>
            <person name="Henrissat B."/>
            <person name="Kuo A."/>
            <person name="Liang C."/>
            <person name="Lipzen A."/>
            <person name="Lutzoni F."/>
            <person name="Magnuson J."/>
            <person name="Mondo S."/>
            <person name="Nolan M."/>
            <person name="Ohm R."/>
            <person name="Pangilinan J."/>
            <person name="Park H.-J."/>
            <person name="Ramirez L."/>
            <person name="Alfaro M."/>
            <person name="Sun H."/>
            <person name="Tritt A."/>
            <person name="Yoshinaga Y."/>
            <person name="Zwiers L.-H."/>
            <person name="Turgeon B."/>
            <person name="Goodwin S."/>
            <person name="Spatafora J."/>
            <person name="Crous P."/>
            <person name="Grigoriev I."/>
        </authorList>
    </citation>
    <scope>NUCLEOTIDE SEQUENCE</scope>
    <source>
        <strain evidence="4">CBS 675.92</strain>
    </source>
</reference>
<dbReference type="Gene3D" id="3.90.70.130">
    <property type="match status" value="1"/>
</dbReference>
<protein>
    <submittedName>
        <fullName evidence="4">DUF1671-domain-containing protein</fullName>
    </submittedName>
</protein>
<evidence type="ECO:0000259" key="3">
    <source>
        <dbReference type="Pfam" id="PF07910"/>
    </source>
</evidence>
<accession>A0A6A5TKI0</accession>